<dbReference type="GO" id="GO:0006260">
    <property type="term" value="P:DNA replication"/>
    <property type="evidence" value="ECO:0007669"/>
    <property type="project" value="TreeGrafter"/>
</dbReference>
<gene>
    <name evidence="5" type="ORF">DGMP_01620</name>
    <name evidence="6" type="ORF">DGMP_04240</name>
    <name evidence="7" type="ORF">DGMP_18590</name>
    <name evidence="8" type="ORF">DGMP_24690</name>
    <name evidence="9" type="ORF">DGMP_25990</name>
    <name evidence="10" type="ORF">DGMP_26500</name>
    <name evidence="11" type="ORF">DGMP_32810</name>
    <name evidence="12" type="ORF">DGMP_37400</name>
</gene>
<dbReference type="InterPro" id="IPR003593">
    <property type="entry name" value="AAA+_ATPase"/>
</dbReference>
<evidence type="ECO:0000313" key="11">
    <source>
        <dbReference type="EMBL" id="BCL62588.1"/>
    </source>
</evidence>
<dbReference type="GO" id="GO:0005524">
    <property type="term" value="F:ATP binding"/>
    <property type="evidence" value="ECO:0007669"/>
    <property type="project" value="InterPro"/>
</dbReference>
<dbReference type="EMBL" id="AP024086">
    <property type="protein sequence ID" value="BCL59731.1"/>
    <property type="molecule type" value="Genomic_DNA"/>
</dbReference>
<dbReference type="KEGG" id="dbk:DGMP_24690"/>
<keyword evidence="13" id="KW-1185">Reference proteome</keyword>
<feature type="domain" description="AAA+ ATPase" evidence="4">
    <location>
        <begin position="102"/>
        <end position="234"/>
    </location>
</feature>
<dbReference type="EMBL" id="AP024086">
    <property type="protein sequence ID" value="BCL62588.1"/>
    <property type="molecule type" value="Genomic_DNA"/>
</dbReference>
<dbReference type="KEGG" id="dbk:DGMP_04240"/>
<evidence type="ECO:0000313" key="5">
    <source>
        <dbReference type="EMBL" id="BCL59469.1"/>
    </source>
</evidence>
<evidence type="ECO:0000313" key="12">
    <source>
        <dbReference type="EMBL" id="BCL63047.1"/>
    </source>
</evidence>
<dbReference type="KEGG" id="dbk:DGMP_37400"/>
<dbReference type="KEGG" id="dbk:DGMP_32810"/>
<dbReference type="InterPro" id="IPR047661">
    <property type="entry name" value="IstB"/>
</dbReference>
<dbReference type="Proteomes" id="UP000826725">
    <property type="component" value="Chromosome"/>
</dbReference>
<dbReference type="EMBL" id="AP024086">
    <property type="protein sequence ID" value="BCL59469.1"/>
    <property type="molecule type" value="Genomic_DNA"/>
</dbReference>
<dbReference type="EMBL" id="AP024086">
    <property type="protein sequence ID" value="BCL61906.1"/>
    <property type="molecule type" value="Genomic_DNA"/>
</dbReference>
<dbReference type="CDD" id="cd00009">
    <property type="entry name" value="AAA"/>
    <property type="match status" value="1"/>
</dbReference>
<protein>
    <submittedName>
        <fullName evidence="8">Transposase</fullName>
    </submittedName>
</protein>
<evidence type="ECO:0000256" key="2">
    <source>
        <dbReference type="ARBA" id="ARBA00022741"/>
    </source>
</evidence>
<organism evidence="8 13">
    <name type="scientific">Desulfomarina profundi</name>
    <dbReference type="NCBI Taxonomy" id="2772557"/>
    <lineage>
        <taxon>Bacteria</taxon>
        <taxon>Pseudomonadati</taxon>
        <taxon>Thermodesulfobacteriota</taxon>
        <taxon>Desulfobulbia</taxon>
        <taxon>Desulfobulbales</taxon>
        <taxon>Desulfobulbaceae</taxon>
        <taxon>Desulfomarina</taxon>
    </lineage>
</organism>
<keyword evidence="3" id="KW-0067">ATP-binding</keyword>
<evidence type="ECO:0000256" key="1">
    <source>
        <dbReference type="ARBA" id="ARBA00008059"/>
    </source>
</evidence>
<dbReference type="InterPro" id="IPR028350">
    <property type="entry name" value="DNAC/IstB-like"/>
</dbReference>
<evidence type="ECO:0000313" key="7">
    <source>
        <dbReference type="EMBL" id="BCL61166.1"/>
    </source>
</evidence>
<dbReference type="Pfam" id="PF01695">
    <property type="entry name" value="IstB_IS21"/>
    <property type="match status" value="1"/>
</dbReference>
<keyword evidence="2" id="KW-0547">Nucleotide-binding</keyword>
<dbReference type="KEGG" id="dbk:DGMP_26500"/>
<comment type="similarity">
    <text evidence="1">Belongs to the IS21/IS1162 putative ATP-binding protein family.</text>
</comment>
<evidence type="ECO:0000313" key="10">
    <source>
        <dbReference type="EMBL" id="BCL61957.1"/>
    </source>
</evidence>
<evidence type="ECO:0000313" key="8">
    <source>
        <dbReference type="EMBL" id="BCL61776.1"/>
    </source>
</evidence>
<name>A0A8D5JS65_9BACT</name>
<dbReference type="PIRSF" id="PIRSF003073">
    <property type="entry name" value="DNAC_TnpB_IstB"/>
    <property type="match status" value="1"/>
</dbReference>
<sequence length="253" mass="29307">MSSTDNRIILDASLKKLYLSTIRACYQEEADLARKESLSYESYLQELVVRECEERRHKRITRYLRESRLPLEKNLASFEMDRLPAKLSGFVNSLLEGSFLDRCENILAFGNPGSGKTHLLCAIAQELINKDRRVFFSPCSLLVQNLLVAKKELVLPRFLKKLAKYDAILIDDIGYVQQSREEMEVLFTLLAYCYERNSIMLTSNLPFSQWEKIFKDPMTTAAAIDRLVHHSVILELNLDSYRLEKAKQSLEEN</sequence>
<dbReference type="PANTHER" id="PTHR30050:SF4">
    <property type="entry name" value="ATP-BINDING PROTEIN RV3427C IN INSERTION SEQUENCE-RELATED"/>
    <property type="match status" value="1"/>
</dbReference>
<dbReference type="KEGG" id="dbk:DGMP_01620"/>
<reference evidence="8" key="1">
    <citation type="submission" date="2020-09" db="EMBL/GenBank/DDBJ databases">
        <title>Desulfogranum mesoprofundum gen. nov., sp. nov., a novel mesophilic, sulfate-reducing chemolithoautotroph isolated from a deep-sea hydrothermal vent chimney in the Suiyo Seamount.</title>
        <authorList>
            <person name="Hashimoto Y."/>
            <person name="Nakagawa S."/>
        </authorList>
    </citation>
    <scope>NUCLEOTIDE SEQUENCE</scope>
    <source>
        <strain evidence="8">KT2</strain>
    </source>
</reference>
<dbReference type="InterPro" id="IPR002611">
    <property type="entry name" value="IstB_ATP-bd"/>
</dbReference>
<accession>A0A8D5JS65</accession>
<dbReference type="KEGG" id="dbk:DGMP_25990"/>
<dbReference type="EMBL" id="AP024086">
    <property type="protein sequence ID" value="BCL63047.1"/>
    <property type="molecule type" value="Genomic_DNA"/>
</dbReference>
<evidence type="ECO:0000256" key="3">
    <source>
        <dbReference type="ARBA" id="ARBA00022840"/>
    </source>
</evidence>
<dbReference type="KEGG" id="dbk:DGMP_18590"/>
<evidence type="ECO:0000313" key="9">
    <source>
        <dbReference type="EMBL" id="BCL61906.1"/>
    </source>
</evidence>
<dbReference type="RefSeq" id="WP_228854202.1">
    <property type="nucleotide sequence ID" value="NZ_AP024086.1"/>
</dbReference>
<dbReference type="EMBL" id="AP024086">
    <property type="protein sequence ID" value="BCL61957.1"/>
    <property type="molecule type" value="Genomic_DNA"/>
</dbReference>
<dbReference type="PANTHER" id="PTHR30050">
    <property type="entry name" value="CHROMOSOMAL REPLICATION INITIATOR PROTEIN DNAA"/>
    <property type="match status" value="1"/>
</dbReference>
<dbReference type="AlphaFoldDB" id="A0A8D5JS65"/>
<proteinExistence type="inferred from homology"/>
<dbReference type="SMART" id="SM00382">
    <property type="entry name" value="AAA"/>
    <property type="match status" value="1"/>
</dbReference>
<dbReference type="EMBL" id="AP024086">
    <property type="protein sequence ID" value="BCL61776.1"/>
    <property type="molecule type" value="Genomic_DNA"/>
</dbReference>
<evidence type="ECO:0000313" key="13">
    <source>
        <dbReference type="Proteomes" id="UP000826725"/>
    </source>
</evidence>
<evidence type="ECO:0000313" key="6">
    <source>
        <dbReference type="EMBL" id="BCL59731.1"/>
    </source>
</evidence>
<dbReference type="NCBIfam" id="NF038214">
    <property type="entry name" value="IS21_help_AAA"/>
    <property type="match status" value="1"/>
</dbReference>
<evidence type="ECO:0000259" key="4">
    <source>
        <dbReference type="SMART" id="SM00382"/>
    </source>
</evidence>
<dbReference type="EMBL" id="AP024086">
    <property type="protein sequence ID" value="BCL61166.1"/>
    <property type="molecule type" value="Genomic_DNA"/>
</dbReference>